<sequence>MRRAGRYGALLDGDLMNLLFPEREVVRVLLDGRLVDAVFRVEAGEHARRARFGLRALCYPHLLRRLERLPSGVLVGDPVPWVETCPLPEGVVERSAAGIGRLLEPPVVLDAVVVPAVGPAQTRHVWVADRFAPHARRWVVSGDRRVDAAVLVAAAVRGVGLVTRWPGPEVVTAADSPAGRPTAGTAWLLAEQTYGAWLAAGARSRRRELVPTG</sequence>
<keyword evidence="2" id="KW-1185">Reference proteome</keyword>
<dbReference type="EMBL" id="JAEACQ010000149">
    <property type="protein sequence ID" value="MBL7626819.1"/>
    <property type="molecule type" value="Genomic_DNA"/>
</dbReference>
<organism evidence="1 2">
    <name type="scientific">Frankia nepalensis</name>
    <dbReference type="NCBI Taxonomy" id="1836974"/>
    <lineage>
        <taxon>Bacteria</taxon>
        <taxon>Bacillati</taxon>
        <taxon>Actinomycetota</taxon>
        <taxon>Actinomycetes</taxon>
        <taxon>Frankiales</taxon>
        <taxon>Frankiaceae</taxon>
        <taxon>Frankia</taxon>
    </lineage>
</organism>
<comment type="caution">
    <text evidence="1">The sequence shown here is derived from an EMBL/GenBank/DDBJ whole genome shotgun (WGS) entry which is preliminary data.</text>
</comment>
<evidence type="ECO:0000313" key="2">
    <source>
        <dbReference type="Proteomes" id="UP000604475"/>
    </source>
</evidence>
<dbReference type="AlphaFoldDB" id="A0A937UKH3"/>
<accession>A0A937UKH3</accession>
<name>A0A937UKH3_9ACTN</name>
<proteinExistence type="predicted"/>
<evidence type="ECO:0000313" key="1">
    <source>
        <dbReference type="EMBL" id="MBL7626819.1"/>
    </source>
</evidence>
<gene>
    <name evidence="1" type="ORF">I7412_06470</name>
</gene>
<protein>
    <submittedName>
        <fullName evidence="1">Uncharacterized protein</fullName>
    </submittedName>
</protein>
<dbReference type="Proteomes" id="UP000604475">
    <property type="component" value="Unassembled WGS sequence"/>
</dbReference>
<dbReference type="RefSeq" id="WP_203001108.1">
    <property type="nucleotide sequence ID" value="NZ_JADWYU010000084.1"/>
</dbReference>
<reference evidence="1" key="1">
    <citation type="submission" date="2020-12" db="EMBL/GenBank/DDBJ databases">
        <title>Genomic characterization of non-nitrogen-fixing Frankia strains.</title>
        <authorList>
            <person name="Carlos-Shanley C."/>
            <person name="Guerra T."/>
            <person name="Hahn D."/>
        </authorList>
    </citation>
    <scope>NUCLEOTIDE SEQUENCE</scope>
    <source>
        <strain evidence="1">CN6</strain>
    </source>
</reference>